<sequence length="380" mass="42562">MQFESSSFPFDMDDNFSMYSQGLTCPSAGTSFSSASSACEPFTPTSRRSTPNELTLDFDASFVAAHHAGELTPPATATMPKFMFSNVKPEPDHMGFAEVLPSTPVRKVEHIHPDYDFMPGMNMPPHQTMGSLTPSNSFNMYTISPQAAMGPGSFMMTPTHSLSGSDIGDSSSSWSCGNDSPIALFPTQKSLPSHSLESLDLERHSQSPIGRYYIQGAPPSPSRLRAHRKMMVHEIQRKTSELQRAQIRASRKMDDKCDGNGVDVVRRAMCKCDYPGCHKAFRRNEHLKRHKQTLILTEAAFSSFHGEGPNRFSCEFCGKDQFNRQDNLNNHRKLHARPNSRNRGVEFIPAAVPIIEQEERSRKRRAPPKAKMMAEKHEDY</sequence>
<name>A0A2N6P2T1_BEABA</name>
<dbReference type="OMA" id="FMMTPTH"/>
<evidence type="ECO:0000313" key="3">
    <source>
        <dbReference type="EMBL" id="PMB73838.1"/>
    </source>
</evidence>
<dbReference type="Gene3D" id="3.30.160.60">
    <property type="entry name" value="Classic Zinc Finger"/>
    <property type="match status" value="2"/>
</dbReference>
<proteinExistence type="predicted"/>
<evidence type="ECO:0000256" key="1">
    <source>
        <dbReference type="SAM" id="MobiDB-lite"/>
    </source>
</evidence>
<feature type="domain" description="C2H2-type" evidence="2">
    <location>
        <begin position="312"/>
        <end position="335"/>
    </location>
</feature>
<organism evidence="3 4">
    <name type="scientific">Beauveria bassiana</name>
    <name type="common">White muscardine disease fungus</name>
    <name type="synonym">Tritirachium shiotae</name>
    <dbReference type="NCBI Taxonomy" id="176275"/>
    <lineage>
        <taxon>Eukaryota</taxon>
        <taxon>Fungi</taxon>
        <taxon>Dikarya</taxon>
        <taxon>Ascomycota</taxon>
        <taxon>Pezizomycotina</taxon>
        <taxon>Sordariomycetes</taxon>
        <taxon>Hypocreomycetidae</taxon>
        <taxon>Hypocreales</taxon>
        <taxon>Cordycipitaceae</taxon>
        <taxon>Beauveria</taxon>
    </lineage>
</organism>
<dbReference type="InterPro" id="IPR013087">
    <property type="entry name" value="Znf_C2H2_type"/>
</dbReference>
<gene>
    <name evidence="3" type="primary">brlA</name>
    <name evidence="3" type="ORF">BM221_001264</name>
</gene>
<comment type="caution">
    <text evidence="3">The sequence shown here is derived from an EMBL/GenBank/DDBJ whole genome shotgun (WGS) entry which is preliminary data.</text>
</comment>
<evidence type="ECO:0000313" key="4">
    <source>
        <dbReference type="Proteomes" id="UP000235728"/>
    </source>
</evidence>
<accession>A0A2N6P2T1</accession>
<dbReference type="Proteomes" id="UP000235728">
    <property type="component" value="Unassembled WGS sequence"/>
</dbReference>
<dbReference type="EMBL" id="MRVG01000001">
    <property type="protein sequence ID" value="PMB73838.1"/>
    <property type="molecule type" value="Genomic_DNA"/>
</dbReference>
<dbReference type="SMART" id="SM00355">
    <property type="entry name" value="ZnF_C2H2"/>
    <property type="match status" value="2"/>
</dbReference>
<reference evidence="3 4" key="1">
    <citation type="journal article" date="2016" name="Appl. Microbiol. Biotechnol.">
        <title>Characterization of T-DNA insertion mutants with decreased virulence in the entomopathogenic fungus Beauveria bassiana JEF-007.</title>
        <authorList>
            <person name="Kim S."/>
            <person name="Lee S.J."/>
            <person name="Nai Y.S."/>
            <person name="Yu J.S."/>
            <person name="Lee M.R."/>
            <person name="Yang Y.T."/>
            <person name="Kim J.S."/>
        </authorList>
    </citation>
    <scope>NUCLEOTIDE SEQUENCE [LARGE SCALE GENOMIC DNA]</scope>
    <source>
        <strain evidence="3 4">JEF-007</strain>
    </source>
</reference>
<protein>
    <submittedName>
        <fullName evidence="3">C2H2 type master regulator of conidiophore development brlA</fullName>
    </submittedName>
</protein>
<evidence type="ECO:0000259" key="2">
    <source>
        <dbReference type="SMART" id="SM00355"/>
    </source>
</evidence>
<dbReference type="InterPro" id="IPR036236">
    <property type="entry name" value="Znf_C2H2_sf"/>
</dbReference>
<feature type="region of interest" description="Disordered" evidence="1">
    <location>
        <begin position="356"/>
        <end position="380"/>
    </location>
</feature>
<feature type="domain" description="C2H2-type" evidence="2">
    <location>
        <begin position="270"/>
        <end position="292"/>
    </location>
</feature>
<dbReference type="SUPFAM" id="SSF57667">
    <property type="entry name" value="beta-beta-alpha zinc fingers"/>
    <property type="match status" value="1"/>
</dbReference>
<dbReference type="AlphaFoldDB" id="A0A2N6P2T1"/>